<dbReference type="AlphaFoldDB" id="A0A6A6NYU9"/>
<name>A0A6A6NYU9_9PEZI</name>
<protein>
    <recommendedName>
        <fullName evidence="4">Molybdenum cofactor sulfurase</fullName>
        <shortName evidence="4">MCS</shortName>
        <shortName evidence="4">MOS</shortName>
        <shortName evidence="4">MoCo sulfurase</shortName>
        <ecNumber evidence="4">2.8.1.9</ecNumber>
    </recommendedName>
    <alternativeName>
        <fullName evidence="4">Molybdenum cofactor sulfurtransferase</fullName>
    </alternativeName>
</protein>
<comment type="cofactor">
    <cofactor evidence="4">
        <name>pyridoxal 5'-phosphate</name>
        <dbReference type="ChEBI" id="CHEBI:597326"/>
    </cofactor>
</comment>
<reference evidence="6" key="1">
    <citation type="journal article" date="2020" name="Stud. Mycol.">
        <title>101 Dothideomycetes genomes: a test case for predicting lifestyles and emergence of pathogens.</title>
        <authorList>
            <person name="Haridas S."/>
            <person name="Albert R."/>
            <person name="Binder M."/>
            <person name="Bloem J."/>
            <person name="Labutti K."/>
            <person name="Salamov A."/>
            <person name="Andreopoulos B."/>
            <person name="Baker S."/>
            <person name="Barry K."/>
            <person name="Bills G."/>
            <person name="Bluhm B."/>
            <person name="Cannon C."/>
            <person name="Castanera R."/>
            <person name="Culley D."/>
            <person name="Daum C."/>
            <person name="Ezra D."/>
            <person name="Gonzalez J."/>
            <person name="Henrissat B."/>
            <person name="Kuo A."/>
            <person name="Liang C."/>
            <person name="Lipzen A."/>
            <person name="Lutzoni F."/>
            <person name="Magnuson J."/>
            <person name="Mondo S."/>
            <person name="Nolan M."/>
            <person name="Ohm R."/>
            <person name="Pangilinan J."/>
            <person name="Park H.-J."/>
            <person name="Ramirez L."/>
            <person name="Alfaro M."/>
            <person name="Sun H."/>
            <person name="Tritt A."/>
            <person name="Yoshinaga Y."/>
            <person name="Zwiers L.-H."/>
            <person name="Turgeon B."/>
            <person name="Goodwin S."/>
            <person name="Spatafora J."/>
            <person name="Crous P."/>
            <person name="Grigoriev I."/>
        </authorList>
    </citation>
    <scope>NUCLEOTIDE SEQUENCE</scope>
    <source>
        <strain evidence="6">ATCC 16933</strain>
    </source>
</reference>
<dbReference type="OrthoDB" id="10264306at2759"/>
<keyword evidence="2 4" id="KW-0663">Pyridoxal phosphate</keyword>
<dbReference type="InterPro" id="IPR015421">
    <property type="entry name" value="PyrdxlP-dep_Trfase_major"/>
</dbReference>
<dbReference type="Gene3D" id="3.40.640.10">
    <property type="entry name" value="Type I PLP-dependent aspartate aminotransferase-like (Major domain)"/>
    <property type="match status" value="1"/>
</dbReference>
<dbReference type="Pfam" id="PF03473">
    <property type="entry name" value="MOSC"/>
    <property type="match status" value="1"/>
</dbReference>
<gene>
    <name evidence="4" type="primary">hxB</name>
    <name evidence="6" type="ORF">BDY21DRAFT_286788</name>
</gene>
<accession>A0A6A6NYU9</accession>
<dbReference type="PANTHER" id="PTHR14237:SF80">
    <property type="entry name" value="MOLYBDENUM COFACTOR SULFURASE"/>
    <property type="match status" value="1"/>
</dbReference>
<keyword evidence="7" id="KW-1185">Reference proteome</keyword>
<evidence type="ECO:0000256" key="1">
    <source>
        <dbReference type="ARBA" id="ARBA00022679"/>
    </source>
</evidence>
<dbReference type="GO" id="GO:0030151">
    <property type="term" value="F:molybdenum ion binding"/>
    <property type="evidence" value="ECO:0007669"/>
    <property type="project" value="UniProtKB-UniRule"/>
</dbReference>
<dbReference type="PANTHER" id="PTHR14237">
    <property type="entry name" value="MOLYBDOPTERIN COFACTOR SULFURASE MOSC"/>
    <property type="match status" value="1"/>
</dbReference>
<dbReference type="HAMAP" id="MF_03050">
    <property type="entry name" value="MOCOS"/>
    <property type="match status" value="1"/>
</dbReference>
<dbReference type="InterPro" id="IPR005303">
    <property type="entry name" value="MOCOS_middle"/>
</dbReference>
<dbReference type="Pfam" id="PF03476">
    <property type="entry name" value="MOSC_N"/>
    <property type="match status" value="1"/>
</dbReference>
<evidence type="ECO:0000256" key="3">
    <source>
        <dbReference type="ARBA" id="ARBA00023150"/>
    </source>
</evidence>
<sequence>MRFHTSQEASYNDYVEEMRQREYPMIKGITYLDHAGTTLYSKSLMERFSSEMVSNAFGNPHSASSSSIASSRRVDDVRLKLLRHFNADPSEFDVVFVANATAAVKLVIEAFRNADGGYWYGYHRDSHTSLVGARESAKSHTCFGSDDEVGRWIEGGCKTESGKVGLFSYPAQSNMNGRRLPLEWSSQVRSHSKSSNSTIYSLLDAAALVSTTTLDLSDPEFATDFTAVSLYKIFGFPDLGALIVRRDAGEVFQGRQYFGGGTVDMVVCVKEQWYARKSETLHDQLEDGTLPIHSIVALGLALVLHEELFGSFDKISKHTSSLANRLYSGLTSMKHGNGVPACEVYKDPAASYGDSRTQGAIVAFNLRNSQYGWVSNSEVEKLASIKNIHIRTGGLCNPGGIASSLGLAPWEMRENFSAGQRCGEENDIRSGKPTGMIRASLGAMSTVSDVDAFLAFIREFFVEGTTQPEHAIARVDSPLSSVPFHVESLTIYPIKSCAGWKIAASKPWEVRKEGLAWDREWCLVHQGTGMALTQKRYPRMALLRPSIDLEGGVLRVRVVGSAPTGSRQREVAVPLSWDPSYFLSDQELQHQMARVCGDKINAHTYKSAETAEFFSDTLGVPCQLARFPLMGTPSGGGRHSKAHIQPYQNRAVGALGTSSSSDAEVSPALPQPIKLSNESPILVISRSSLNRLNEHIKASGGKAAQAEVFRANIVLAENMESFPGAEQPYIEDQWRSALIGQRRFRMLGSCRRCQMVCVDQDTAVKNEEPFVTLSKTRRFDGKVFFGQHACYVHAGRDRAGPADQFPTIQVGDSAWPSAEPV</sequence>
<keyword evidence="1 4" id="KW-0808">Transferase</keyword>
<evidence type="ECO:0000313" key="6">
    <source>
        <dbReference type="EMBL" id="KAF2456652.1"/>
    </source>
</evidence>
<dbReference type="InterPro" id="IPR000192">
    <property type="entry name" value="Aminotrans_V_dom"/>
</dbReference>
<evidence type="ECO:0000313" key="7">
    <source>
        <dbReference type="Proteomes" id="UP000799766"/>
    </source>
</evidence>
<dbReference type="GO" id="GO:0008265">
    <property type="term" value="F:molybdenum cofactor sulfurtransferase activity"/>
    <property type="evidence" value="ECO:0007669"/>
    <property type="project" value="UniProtKB-UniRule"/>
</dbReference>
<dbReference type="PROSITE" id="PS51340">
    <property type="entry name" value="MOSC"/>
    <property type="match status" value="1"/>
</dbReference>
<organism evidence="6 7">
    <name type="scientific">Lineolata rhizophorae</name>
    <dbReference type="NCBI Taxonomy" id="578093"/>
    <lineage>
        <taxon>Eukaryota</taxon>
        <taxon>Fungi</taxon>
        <taxon>Dikarya</taxon>
        <taxon>Ascomycota</taxon>
        <taxon>Pezizomycotina</taxon>
        <taxon>Dothideomycetes</taxon>
        <taxon>Dothideomycetes incertae sedis</taxon>
        <taxon>Lineolatales</taxon>
        <taxon>Lineolataceae</taxon>
        <taxon>Lineolata</taxon>
    </lineage>
</organism>
<dbReference type="Proteomes" id="UP000799766">
    <property type="component" value="Unassembled WGS sequence"/>
</dbReference>
<evidence type="ECO:0000256" key="2">
    <source>
        <dbReference type="ARBA" id="ARBA00022898"/>
    </source>
</evidence>
<dbReference type="EC" id="2.8.1.9" evidence="4"/>
<evidence type="ECO:0000256" key="4">
    <source>
        <dbReference type="HAMAP-Rule" id="MF_03050"/>
    </source>
</evidence>
<comment type="function">
    <text evidence="4">Sulfurates the molybdenum cofactor. Sulfation of molybdenum is essential for xanthine dehydrogenase (XDH) and aldehyde oxidase (ADO) enzymes in which molybdenum cofactor is liganded by 1 oxygen and 1 sulfur atom in active form.</text>
</comment>
<dbReference type="InterPro" id="IPR015424">
    <property type="entry name" value="PyrdxlP-dep_Trfase"/>
</dbReference>
<dbReference type="Pfam" id="PF00266">
    <property type="entry name" value="Aminotran_5"/>
    <property type="match status" value="1"/>
</dbReference>
<keyword evidence="3 4" id="KW-0501">Molybdenum cofactor biosynthesis</keyword>
<dbReference type="GO" id="GO:0006777">
    <property type="term" value="P:Mo-molybdopterin cofactor biosynthetic process"/>
    <property type="evidence" value="ECO:0007669"/>
    <property type="project" value="UniProtKB-UniRule"/>
</dbReference>
<feature type="modified residue" description="N6-(pyridoxal phosphate)lysine" evidence="4">
    <location>
        <position position="232"/>
    </location>
</feature>
<proteinExistence type="inferred from homology"/>
<dbReference type="InterPro" id="IPR005302">
    <property type="entry name" value="MoCF_Sase_C"/>
</dbReference>
<comment type="catalytic activity">
    <reaction evidence="4">
        <text>Mo-molybdopterin + L-cysteine + AH2 = thio-Mo-molybdopterin + L-alanine + A + H2O</text>
        <dbReference type="Rhea" id="RHEA:42636"/>
        <dbReference type="ChEBI" id="CHEBI:13193"/>
        <dbReference type="ChEBI" id="CHEBI:15377"/>
        <dbReference type="ChEBI" id="CHEBI:17499"/>
        <dbReference type="ChEBI" id="CHEBI:35235"/>
        <dbReference type="ChEBI" id="CHEBI:57972"/>
        <dbReference type="ChEBI" id="CHEBI:71302"/>
        <dbReference type="ChEBI" id="CHEBI:82685"/>
        <dbReference type="EC" id="2.8.1.9"/>
    </reaction>
</comment>
<dbReference type="SUPFAM" id="SSF53383">
    <property type="entry name" value="PLP-dependent transferases"/>
    <property type="match status" value="1"/>
</dbReference>
<feature type="domain" description="MOSC" evidence="5">
    <location>
        <begin position="639"/>
        <end position="817"/>
    </location>
</feature>
<evidence type="ECO:0000259" key="5">
    <source>
        <dbReference type="PROSITE" id="PS51340"/>
    </source>
</evidence>
<dbReference type="SUPFAM" id="SSF141673">
    <property type="entry name" value="MOSC N-terminal domain-like"/>
    <property type="match status" value="1"/>
</dbReference>
<dbReference type="GO" id="GO:0030170">
    <property type="term" value="F:pyridoxal phosphate binding"/>
    <property type="evidence" value="ECO:0007669"/>
    <property type="project" value="UniProtKB-UniRule"/>
</dbReference>
<dbReference type="EMBL" id="MU001682">
    <property type="protein sequence ID" value="KAF2456652.1"/>
    <property type="molecule type" value="Genomic_DNA"/>
</dbReference>
<comment type="similarity">
    <text evidence="4">Belongs to the class-V pyridoxal-phosphate-dependent aminotransferase family. MOCOS subfamily.</text>
</comment>
<feature type="active site" evidence="4">
    <location>
        <position position="396"/>
    </location>
</feature>
<dbReference type="GO" id="GO:0016829">
    <property type="term" value="F:lyase activity"/>
    <property type="evidence" value="ECO:0007669"/>
    <property type="project" value="UniProtKB-UniRule"/>
</dbReference>
<dbReference type="InterPro" id="IPR028886">
    <property type="entry name" value="MoCo_sulfurase"/>
</dbReference>